<evidence type="ECO:0000256" key="4">
    <source>
        <dbReference type="ARBA" id="ARBA00017504"/>
    </source>
</evidence>
<dbReference type="EMBL" id="AAVT01000001">
    <property type="protein sequence ID" value="EAW33217.1"/>
    <property type="molecule type" value="Genomic_DNA"/>
</dbReference>
<evidence type="ECO:0000256" key="6">
    <source>
        <dbReference type="ARBA" id="ARBA00022617"/>
    </source>
</evidence>
<accession>A0YAR3</accession>
<evidence type="ECO:0000256" key="1">
    <source>
        <dbReference type="ARBA" id="ARBA00004651"/>
    </source>
</evidence>
<comment type="caution">
    <text evidence="16">The sequence shown here is derived from an EMBL/GenBank/DDBJ whole genome shotgun (WGS) entry which is preliminary data.</text>
</comment>
<dbReference type="UniPathway" id="UPA00251">
    <property type="reaction ID" value="UER00324"/>
</dbReference>
<comment type="subunit">
    <text evidence="14">Homodimer.</text>
</comment>
<keyword evidence="8 14" id="KW-0479">Metal-binding</keyword>
<keyword evidence="10 14" id="KW-0560">Oxidoreductase</keyword>
<keyword evidence="7 14" id="KW-0812">Transmembrane</keyword>
<comment type="catalytic activity">
    <reaction evidence="13 14 15">
        <text>protoporphyrinogen IX + 3 A = protoporphyrin IX + 3 AH2</text>
        <dbReference type="Rhea" id="RHEA:62000"/>
        <dbReference type="ChEBI" id="CHEBI:13193"/>
        <dbReference type="ChEBI" id="CHEBI:17499"/>
        <dbReference type="ChEBI" id="CHEBI:57306"/>
        <dbReference type="ChEBI" id="CHEBI:57307"/>
    </reaction>
</comment>
<feature type="binding site" description="axial binding residue" evidence="14">
    <location>
        <position position="8"/>
    </location>
    <ligand>
        <name>heme</name>
        <dbReference type="ChEBI" id="CHEBI:30413"/>
    </ligand>
    <ligandPart>
        <name>Fe</name>
        <dbReference type="ChEBI" id="CHEBI:18248"/>
    </ligandPart>
</feature>
<keyword evidence="6 14" id="KW-0349">Heme</keyword>
<dbReference type="GO" id="GO:0046872">
    <property type="term" value="F:metal ion binding"/>
    <property type="evidence" value="ECO:0007669"/>
    <property type="project" value="UniProtKB-UniRule"/>
</dbReference>
<evidence type="ECO:0000256" key="3">
    <source>
        <dbReference type="ARBA" id="ARBA00006501"/>
    </source>
</evidence>
<feature type="transmembrane region" description="Helical" evidence="14">
    <location>
        <begin position="114"/>
        <end position="136"/>
    </location>
</feature>
<dbReference type="AlphaFoldDB" id="A0YAR3"/>
<gene>
    <name evidence="16" type="ORF">GP2143_18216</name>
</gene>
<dbReference type="Proteomes" id="UP000004931">
    <property type="component" value="Unassembled WGS sequence"/>
</dbReference>
<evidence type="ECO:0000313" key="16">
    <source>
        <dbReference type="EMBL" id="EAW33217.1"/>
    </source>
</evidence>
<keyword evidence="9 14" id="KW-1133">Transmembrane helix</keyword>
<dbReference type="PIRSF" id="PIRSF004638">
    <property type="entry name" value="UCP004638"/>
    <property type="match status" value="1"/>
</dbReference>
<feature type="transmembrane region" description="Helical" evidence="14">
    <location>
        <begin position="6"/>
        <end position="27"/>
    </location>
</feature>
<dbReference type="HAMAP" id="MF_02239">
    <property type="entry name" value="HemJ"/>
    <property type="match status" value="1"/>
</dbReference>
<dbReference type="InterPro" id="IPR005265">
    <property type="entry name" value="HemJ-like"/>
</dbReference>
<comment type="function">
    <text evidence="14 15">Catalyzes the oxidation of protoporphyrinogen IX to protoporphyrin IX.</text>
</comment>
<evidence type="ECO:0000256" key="15">
    <source>
        <dbReference type="PIRNR" id="PIRNR004638"/>
    </source>
</evidence>
<comment type="similarity">
    <text evidence="3 14 15">Belongs to the HemJ family.</text>
</comment>
<evidence type="ECO:0000256" key="10">
    <source>
        <dbReference type="ARBA" id="ARBA00023002"/>
    </source>
</evidence>
<keyword evidence="11 14" id="KW-0408">Iron</keyword>
<keyword evidence="12 14" id="KW-0472">Membrane</keyword>
<evidence type="ECO:0000256" key="2">
    <source>
        <dbReference type="ARBA" id="ARBA00005073"/>
    </source>
</evidence>
<dbReference type="OrthoDB" id="9800824at2"/>
<protein>
    <recommendedName>
        <fullName evidence="4 14">Protoporphyrinogen IX oxidase</fullName>
        <shortName evidence="14">PPO</shortName>
        <ecNumber evidence="14 15">1.3.99.-</ecNumber>
    </recommendedName>
</protein>
<evidence type="ECO:0000256" key="11">
    <source>
        <dbReference type="ARBA" id="ARBA00023004"/>
    </source>
</evidence>
<evidence type="ECO:0000256" key="7">
    <source>
        <dbReference type="ARBA" id="ARBA00022692"/>
    </source>
</evidence>
<dbReference type="STRING" id="247633.GP2143_18216"/>
<dbReference type="eggNOG" id="COG1981">
    <property type="taxonomic scope" value="Bacteria"/>
</dbReference>
<name>A0YAR3_9GAMM</name>
<dbReference type="GO" id="GO:0005886">
    <property type="term" value="C:plasma membrane"/>
    <property type="evidence" value="ECO:0007669"/>
    <property type="project" value="UniProtKB-SubCell"/>
</dbReference>
<evidence type="ECO:0000256" key="5">
    <source>
        <dbReference type="ARBA" id="ARBA00022475"/>
    </source>
</evidence>
<evidence type="ECO:0000256" key="8">
    <source>
        <dbReference type="ARBA" id="ARBA00022723"/>
    </source>
</evidence>
<dbReference type="GO" id="GO:0006782">
    <property type="term" value="P:protoporphyrinogen IX biosynthetic process"/>
    <property type="evidence" value="ECO:0007669"/>
    <property type="project" value="UniProtKB-UniRule"/>
</dbReference>
<comment type="cofactor">
    <cofactor evidence="14 15">
        <name>heme b</name>
        <dbReference type="ChEBI" id="CHEBI:60344"/>
    </cofactor>
    <text evidence="14 15">Binds 1 heme b (iron(II)-protoporphyrin IX) group per subunit.</text>
</comment>
<proteinExistence type="inferred from homology"/>
<dbReference type="GO" id="GO:0070818">
    <property type="term" value="F:protoporphyrinogen oxidase activity"/>
    <property type="evidence" value="ECO:0007669"/>
    <property type="project" value="UniProtKB-UniRule"/>
</dbReference>
<feature type="transmembrane region" description="Helical" evidence="14">
    <location>
        <begin position="48"/>
        <end position="67"/>
    </location>
</feature>
<evidence type="ECO:0000313" key="17">
    <source>
        <dbReference type="Proteomes" id="UP000004931"/>
    </source>
</evidence>
<organism evidence="16 17">
    <name type="scientific">marine gamma proteobacterium HTCC2143</name>
    <dbReference type="NCBI Taxonomy" id="247633"/>
    <lineage>
        <taxon>Bacteria</taxon>
        <taxon>Pseudomonadati</taxon>
        <taxon>Pseudomonadota</taxon>
        <taxon>Gammaproteobacteria</taxon>
        <taxon>Cellvibrionales</taxon>
        <taxon>Spongiibacteraceae</taxon>
        <taxon>BD1-7 clade</taxon>
    </lineage>
</organism>
<keyword evidence="5 14" id="KW-1003">Cell membrane</keyword>
<dbReference type="PANTHER" id="PTHR40255:SF1">
    <property type="entry name" value="PROTOPORPHYRINOGEN IX OXIDASE"/>
    <property type="match status" value="1"/>
</dbReference>
<keyword evidence="17" id="KW-1185">Reference proteome</keyword>
<evidence type="ECO:0000256" key="14">
    <source>
        <dbReference type="HAMAP-Rule" id="MF_02239"/>
    </source>
</evidence>
<reference evidence="16 17" key="1">
    <citation type="journal article" date="2010" name="J. Bacteriol.">
        <title>Genome sequence of the oligotrophic marine Gammaproteobacterium HTCC2143, isolated from the Oregon Coast.</title>
        <authorList>
            <person name="Oh H.M."/>
            <person name="Kang I."/>
            <person name="Ferriera S."/>
            <person name="Giovannoni S.J."/>
            <person name="Cho J.C."/>
        </authorList>
    </citation>
    <scope>NUCLEOTIDE SEQUENCE [LARGE SCALE GENOMIC DNA]</scope>
    <source>
        <strain evidence="16 17">HTCC2143</strain>
    </source>
</reference>
<dbReference type="PANTHER" id="PTHR40255">
    <property type="entry name" value="UPF0093 MEMBRANE PROTEIN SLR1790"/>
    <property type="match status" value="1"/>
</dbReference>
<dbReference type="EC" id="1.3.99.-" evidence="14 15"/>
<evidence type="ECO:0000256" key="13">
    <source>
        <dbReference type="ARBA" id="ARBA00048390"/>
    </source>
</evidence>
<comment type="pathway">
    <text evidence="2 14 15">Porphyrin-containing compound metabolism; protoporphyrin-IX biosynthesis; protoporphyrin-IX from protoporphyrinogen-IX: step 1/1.</text>
</comment>
<evidence type="ECO:0000256" key="12">
    <source>
        <dbReference type="ARBA" id="ARBA00023136"/>
    </source>
</evidence>
<feature type="binding site" description="axial binding residue" evidence="14">
    <location>
        <position position="83"/>
    </location>
    <ligand>
        <name>heme</name>
        <dbReference type="ChEBI" id="CHEBI:30413"/>
    </ligand>
    <ligandPart>
        <name>Fe</name>
        <dbReference type="ChEBI" id="CHEBI:18248"/>
    </ligandPart>
</feature>
<comment type="subcellular location">
    <subcellularLocation>
        <location evidence="1 14">Cell membrane</location>
        <topology evidence="1 14">Multi-pass membrane protein</topology>
    </subcellularLocation>
</comment>
<dbReference type="Pfam" id="PF03653">
    <property type="entry name" value="UPF0093"/>
    <property type="match status" value="1"/>
</dbReference>
<feature type="transmembrane region" description="Helical" evidence="14">
    <location>
        <begin position="79"/>
        <end position="102"/>
    </location>
</feature>
<evidence type="ECO:0000256" key="9">
    <source>
        <dbReference type="ARBA" id="ARBA00022989"/>
    </source>
</evidence>
<sequence length="139" mass="16601">MLWVKALHIIAVICWFAGIFYLPRIFVNHAMAEHKETRQQLAQMAHKLYRFMAIFPVATIIFGLWLTSYNWSYYWSSSWFIVKLVLVGFLVVYHLICGKYVAQINQDNNQHQHVYYRWFNEIPVLMLFAIVILVVVKPF</sequence>